<dbReference type="OrthoDB" id="10288827at2759"/>
<comment type="caution">
    <text evidence="2">The sequence shown here is derived from an EMBL/GenBank/DDBJ whole genome shotgun (WGS) entry which is preliminary data.</text>
</comment>
<protein>
    <submittedName>
        <fullName evidence="2">Superoxide dismutase</fullName>
    </submittedName>
</protein>
<evidence type="ECO:0000313" key="3">
    <source>
        <dbReference type="Proteomes" id="UP000239560"/>
    </source>
</evidence>
<gene>
    <name evidence="2" type="ORF">AAT19DRAFT_15913</name>
</gene>
<dbReference type="EMBL" id="LCTV02000008">
    <property type="protein sequence ID" value="PRQ73160.1"/>
    <property type="molecule type" value="Genomic_DNA"/>
</dbReference>
<sequence>MSEEADGTFSTRRWEHAYYIDYGSPPPLAFLAFRLANTFSVLPEPPAHVNRRTSRRHTSTTSVSPSPLEPAWKEGRKGMRLNPS</sequence>
<reference evidence="2 3" key="1">
    <citation type="journal article" date="2018" name="Elife">
        <title>Functional genomics of lipid metabolism in the oleaginous yeast Rhodosporidium toruloides.</title>
        <authorList>
            <person name="Coradetti S.T."/>
            <person name="Pinel D."/>
            <person name="Geiselman G."/>
            <person name="Ito M."/>
            <person name="Mondo S."/>
            <person name="Reilly M.C."/>
            <person name="Cheng Y.F."/>
            <person name="Bauer S."/>
            <person name="Grigoriev I."/>
            <person name="Gladden J.M."/>
            <person name="Simmons B.A."/>
            <person name="Brem R."/>
            <person name="Arkin A.P."/>
            <person name="Skerker J.M."/>
        </authorList>
    </citation>
    <scope>NUCLEOTIDE SEQUENCE [LARGE SCALE GENOMIC DNA]</scope>
    <source>
        <strain evidence="2 3">NBRC 0880</strain>
    </source>
</reference>
<evidence type="ECO:0000313" key="2">
    <source>
        <dbReference type="EMBL" id="PRQ73160.1"/>
    </source>
</evidence>
<proteinExistence type="predicted"/>
<dbReference type="AlphaFoldDB" id="A0A2T0A5B4"/>
<feature type="compositionally biased region" description="Basic residues" evidence="1">
    <location>
        <begin position="49"/>
        <end position="58"/>
    </location>
</feature>
<organism evidence="2 3">
    <name type="scientific">Rhodotorula toruloides</name>
    <name type="common">Yeast</name>
    <name type="synonym">Rhodosporidium toruloides</name>
    <dbReference type="NCBI Taxonomy" id="5286"/>
    <lineage>
        <taxon>Eukaryota</taxon>
        <taxon>Fungi</taxon>
        <taxon>Dikarya</taxon>
        <taxon>Basidiomycota</taxon>
        <taxon>Pucciniomycotina</taxon>
        <taxon>Microbotryomycetes</taxon>
        <taxon>Sporidiobolales</taxon>
        <taxon>Sporidiobolaceae</taxon>
        <taxon>Rhodotorula</taxon>
    </lineage>
</organism>
<accession>A0A2T0A5B4</accession>
<name>A0A2T0A5B4_RHOTO</name>
<dbReference type="Proteomes" id="UP000239560">
    <property type="component" value="Unassembled WGS sequence"/>
</dbReference>
<feature type="region of interest" description="Disordered" evidence="1">
    <location>
        <begin position="43"/>
        <end position="84"/>
    </location>
</feature>
<evidence type="ECO:0000256" key="1">
    <source>
        <dbReference type="SAM" id="MobiDB-lite"/>
    </source>
</evidence>